<dbReference type="AlphaFoldDB" id="A0A165HEM0"/>
<evidence type="ECO:0000313" key="2">
    <source>
        <dbReference type="EMBL" id="KZT59197.1"/>
    </source>
</evidence>
<sequence length="215" mass="23095">MYLNTHRDLVTEIEIEVTDEEPKGEKLTGAMAGFRLFAGKAIPVHGATTRPINLPPLTGVLRARTIPAPVGHRKKPRRGERGRRAHRSRRPAPSYRRWHLQTRSWQRTRRAYQSLIATSNGQHNLLPVSEHLSWMTTSSARMSTSATTTTATPTRTAPSPACTASRRSACCSAGACAGPPSPASASATRTGRRSGAGDGGLARSCGGSWLSRCSG</sequence>
<feature type="region of interest" description="Disordered" evidence="1">
    <location>
        <begin position="70"/>
        <end position="96"/>
    </location>
</feature>
<accession>A0A165HEM0</accession>
<evidence type="ECO:0000313" key="3">
    <source>
        <dbReference type="Proteomes" id="UP000076842"/>
    </source>
</evidence>
<reference evidence="2 3" key="1">
    <citation type="journal article" date="2016" name="Mol. Biol. Evol.">
        <title>Comparative Genomics of Early-Diverging Mushroom-Forming Fungi Provides Insights into the Origins of Lignocellulose Decay Capabilities.</title>
        <authorList>
            <person name="Nagy L.G."/>
            <person name="Riley R."/>
            <person name="Tritt A."/>
            <person name="Adam C."/>
            <person name="Daum C."/>
            <person name="Floudas D."/>
            <person name="Sun H."/>
            <person name="Yadav J.S."/>
            <person name="Pangilinan J."/>
            <person name="Larsson K.H."/>
            <person name="Matsuura K."/>
            <person name="Barry K."/>
            <person name="Labutti K."/>
            <person name="Kuo R."/>
            <person name="Ohm R.A."/>
            <person name="Bhattacharya S.S."/>
            <person name="Shirouzu T."/>
            <person name="Yoshinaga Y."/>
            <person name="Martin F.M."/>
            <person name="Grigoriev I.V."/>
            <person name="Hibbett D.S."/>
        </authorList>
    </citation>
    <scope>NUCLEOTIDE SEQUENCE [LARGE SCALE GENOMIC DNA]</scope>
    <source>
        <strain evidence="2 3">HHB12733</strain>
    </source>
</reference>
<gene>
    <name evidence="2" type="ORF">CALCODRAFT_210449</name>
</gene>
<keyword evidence="3" id="KW-1185">Reference proteome</keyword>
<protein>
    <submittedName>
        <fullName evidence="2">Uncharacterized protein</fullName>
    </submittedName>
</protein>
<dbReference type="InParanoid" id="A0A165HEM0"/>
<feature type="region of interest" description="Disordered" evidence="1">
    <location>
        <begin position="179"/>
        <end position="201"/>
    </location>
</feature>
<name>A0A165HEM0_9BASI</name>
<feature type="compositionally biased region" description="Low complexity" evidence="1">
    <location>
        <begin position="179"/>
        <end position="189"/>
    </location>
</feature>
<feature type="region of interest" description="Disordered" evidence="1">
    <location>
        <begin position="137"/>
        <end position="162"/>
    </location>
</feature>
<organism evidence="2 3">
    <name type="scientific">Calocera cornea HHB12733</name>
    <dbReference type="NCBI Taxonomy" id="1353952"/>
    <lineage>
        <taxon>Eukaryota</taxon>
        <taxon>Fungi</taxon>
        <taxon>Dikarya</taxon>
        <taxon>Basidiomycota</taxon>
        <taxon>Agaricomycotina</taxon>
        <taxon>Dacrymycetes</taxon>
        <taxon>Dacrymycetales</taxon>
        <taxon>Dacrymycetaceae</taxon>
        <taxon>Calocera</taxon>
    </lineage>
</organism>
<evidence type="ECO:0000256" key="1">
    <source>
        <dbReference type="SAM" id="MobiDB-lite"/>
    </source>
</evidence>
<proteinExistence type="predicted"/>
<feature type="compositionally biased region" description="Basic residues" evidence="1">
    <location>
        <begin position="71"/>
        <end position="96"/>
    </location>
</feature>
<dbReference type="EMBL" id="KV423943">
    <property type="protein sequence ID" value="KZT59197.1"/>
    <property type="molecule type" value="Genomic_DNA"/>
</dbReference>
<dbReference type="Proteomes" id="UP000076842">
    <property type="component" value="Unassembled WGS sequence"/>
</dbReference>